<dbReference type="Proteomes" id="UP000184533">
    <property type="component" value="Unassembled WGS sequence"/>
</dbReference>
<dbReference type="AlphaFoldDB" id="A0A1M4YFC5"/>
<gene>
    <name evidence="1" type="ORF">SAMN02745223_01652</name>
</gene>
<evidence type="ECO:0000313" key="2">
    <source>
        <dbReference type="Proteomes" id="UP000184533"/>
    </source>
</evidence>
<reference evidence="1 2" key="1">
    <citation type="submission" date="2016-11" db="EMBL/GenBank/DDBJ databases">
        <authorList>
            <person name="Jaros S."/>
            <person name="Januszkiewicz K."/>
            <person name="Wedrychowicz H."/>
        </authorList>
    </citation>
    <scope>NUCLEOTIDE SEQUENCE [LARGE SCALE GENOMIC DNA]</scope>
    <source>
        <strain evidence="1 2">DSM 17137</strain>
    </source>
</reference>
<dbReference type="EMBL" id="FQVC01000004">
    <property type="protein sequence ID" value="SHF04202.1"/>
    <property type="molecule type" value="Genomic_DNA"/>
</dbReference>
<organism evidence="1 2">
    <name type="scientific">Devosia limi DSM 17137</name>
    <dbReference type="NCBI Taxonomy" id="1121477"/>
    <lineage>
        <taxon>Bacteria</taxon>
        <taxon>Pseudomonadati</taxon>
        <taxon>Pseudomonadota</taxon>
        <taxon>Alphaproteobacteria</taxon>
        <taxon>Hyphomicrobiales</taxon>
        <taxon>Devosiaceae</taxon>
        <taxon>Devosia</taxon>
    </lineage>
</organism>
<sequence>MTLIQLKLGKPVGFGISTRVASTHRWVMYKQAGAGGFDY</sequence>
<protein>
    <submittedName>
        <fullName evidence="1">Uncharacterized protein</fullName>
    </submittedName>
</protein>
<evidence type="ECO:0000313" key="1">
    <source>
        <dbReference type="EMBL" id="SHF04202.1"/>
    </source>
</evidence>
<name>A0A1M4YFC5_9HYPH</name>
<proteinExistence type="predicted"/>
<accession>A0A1M4YFC5</accession>